<dbReference type="Pfam" id="PF06035">
    <property type="entry name" value="Peptidase_C93"/>
    <property type="match status" value="1"/>
</dbReference>
<gene>
    <name evidence="2" type="ORF">K3166_00750</name>
</gene>
<evidence type="ECO:0000313" key="3">
    <source>
        <dbReference type="Proteomes" id="UP000824280"/>
    </source>
</evidence>
<dbReference type="Gene3D" id="3.10.620.30">
    <property type="match status" value="1"/>
</dbReference>
<dbReference type="PANTHER" id="PTHR39327">
    <property type="match status" value="1"/>
</dbReference>
<name>A0ABX8ZGK1_9SPHN</name>
<evidence type="ECO:0000313" key="2">
    <source>
        <dbReference type="EMBL" id="QZD87274.1"/>
    </source>
</evidence>
<keyword evidence="3" id="KW-1185">Reference proteome</keyword>
<dbReference type="RefSeq" id="WP_221422813.1">
    <property type="nucleotide sequence ID" value="NZ_CP081297.1"/>
</dbReference>
<keyword evidence="1" id="KW-0732">Signal</keyword>
<proteinExistence type="predicted"/>
<sequence length="337" mass="35111">MVHAPSFLRRGKHRLHFALIGAAAAAMLPSSAEAASAKVLFQAAPGIGAAQDCESREMQGGMATQISPASPSASQNKSAAILGGASALDAIRAQQEGRADHPLFAGTGAKPLEPAAAPSPRGQAGCSVSSPFAAPAAFDPLKPLSFVPRPAAAPQLAAGTALPRGNAANLVLGSKMVPIARTSFDGDFARVSRARSNLGPTLASIGGAKADKSHLVATVNRWVNRSIQHAEDRELYGRADYWADAATTLRLGKGDCEDFALLKMELLAAAGVARDDMVLTLARDLIRRRDHAVLLVKTDAGFVMLDNVGDAPLDARSDHGYRPVMSLGAKQSWLHGY</sequence>
<organism evidence="2 3">
    <name type="scientific">Qipengyuania psychrotolerans</name>
    <dbReference type="NCBI Taxonomy" id="2867238"/>
    <lineage>
        <taxon>Bacteria</taxon>
        <taxon>Pseudomonadati</taxon>
        <taxon>Pseudomonadota</taxon>
        <taxon>Alphaproteobacteria</taxon>
        <taxon>Sphingomonadales</taxon>
        <taxon>Erythrobacteraceae</taxon>
        <taxon>Qipengyuania</taxon>
    </lineage>
</organism>
<dbReference type="InterPro" id="IPR038765">
    <property type="entry name" value="Papain-like_cys_pep_sf"/>
</dbReference>
<dbReference type="PANTHER" id="PTHR39327:SF1">
    <property type="entry name" value="BLR5470 PROTEIN"/>
    <property type="match status" value="1"/>
</dbReference>
<evidence type="ECO:0000256" key="1">
    <source>
        <dbReference type="SAM" id="SignalP"/>
    </source>
</evidence>
<feature type="chain" id="PRO_5047271018" evidence="1">
    <location>
        <begin position="35"/>
        <end position="337"/>
    </location>
</feature>
<protein>
    <submittedName>
        <fullName evidence="2">Transglutaminase-like cysteine peptidase</fullName>
    </submittedName>
</protein>
<dbReference type="Proteomes" id="UP000824280">
    <property type="component" value="Chromosome"/>
</dbReference>
<dbReference type="EMBL" id="CP081297">
    <property type="protein sequence ID" value="QZD87274.1"/>
    <property type="molecule type" value="Genomic_DNA"/>
</dbReference>
<reference evidence="2 3" key="1">
    <citation type="submission" date="2021-08" db="EMBL/GenBank/DDBJ databases">
        <title>Comparative Genomics Analysis of the Genus Qipengyuania Reveals Extensive Genetic Diversity and Metabolic Versatility, Including the Description of Fifteen Novel Species.</title>
        <authorList>
            <person name="Liu Y."/>
        </authorList>
    </citation>
    <scope>NUCLEOTIDE SEQUENCE [LARGE SCALE GENOMIC DNA]</scope>
    <source>
        <strain evidence="2 3">1XM2-8</strain>
    </source>
</reference>
<feature type="signal peptide" evidence="1">
    <location>
        <begin position="1"/>
        <end position="34"/>
    </location>
</feature>
<dbReference type="InterPro" id="IPR010319">
    <property type="entry name" value="Transglutaminase-like_Cys_pept"/>
</dbReference>
<accession>A0ABX8ZGK1</accession>
<dbReference type="SUPFAM" id="SSF54001">
    <property type="entry name" value="Cysteine proteinases"/>
    <property type="match status" value="1"/>
</dbReference>